<keyword evidence="1" id="KW-0812">Transmembrane</keyword>
<dbReference type="EMBL" id="CAFBOL010000014">
    <property type="protein sequence ID" value="CAB4981206.1"/>
    <property type="molecule type" value="Genomic_DNA"/>
</dbReference>
<dbReference type="Pfam" id="PF00487">
    <property type="entry name" value="FA_desaturase"/>
    <property type="match status" value="1"/>
</dbReference>
<evidence type="ECO:0000313" key="6">
    <source>
        <dbReference type="EMBL" id="CAB4850547.1"/>
    </source>
</evidence>
<evidence type="ECO:0000313" key="8">
    <source>
        <dbReference type="EMBL" id="CAB4981206.1"/>
    </source>
</evidence>
<gene>
    <name evidence="4" type="ORF">UFOPK2656_01702</name>
    <name evidence="5" type="ORF">UFOPK3099_00840</name>
    <name evidence="6" type="ORF">UFOPK3267_01233</name>
    <name evidence="7" type="ORF">UFOPK3651_01844</name>
    <name evidence="8" type="ORF">UFOPK3931_00817</name>
    <name evidence="3" type="ORF">UFOPK4189_01743</name>
</gene>
<dbReference type="GO" id="GO:0016491">
    <property type="term" value="F:oxidoreductase activity"/>
    <property type="evidence" value="ECO:0007669"/>
    <property type="project" value="InterPro"/>
</dbReference>
<proteinExistence type="predicted"/>
<organism evidence="5">
    <name type="scientific">freshwater metagenome</name>
    <dbReference type="NCBI Taxonomy" id="449393"/>
    <lineage>
        <taxon>unclassified sequences</taxon>
        <taxon>metagenomes</taxon>
        <taxon>ecological metagenomes</taxon>
    </lineage>
</organism>
<dbReference type="PANTHER" id="PTHR32100">
    <property type="entry name" value="OMEGA-6 FATTY ACID DESATURASE, CHLOROPLASTIC"/>
    <property type="match status" value="1"/>
</dbReference>
<evidence type="ECO:0000313" key="4">
    <source>
        <dbReference type="EMBL" id="CAB4724963.1"/>
    </source>
</evidence>
<feature type="transmembrane region" description="Helical" evidence="1">
    <location>
        <begin position="35"/>
        <end position="53"/>
    </location>
</feature>
<evidence type="ECO:0000259" key="2">
    <source>
        <dbReference type="Pfam" id="PF00487"/>
    </source>
</evidence>
<dbReference type="AlphaFoldDB" id="A0A6J6YSP5"/>
<evidence type="ECO:0000313" key="7">
    <source>
        <dbReference type="EMBL" id="CAB4936557.1"/>
    </source>
</evidence>
<dbReference type="EMBL" id="CAEZYF010000009">
    <property type="protein sequence ID" value="CAB4724963.1"/>
    <property type="molecule type" value="Genomic_DNA"/>
</dbReference>
<keyword evidence="1" id="KW-1133">Transmembrane helix</keyword>
<feature type="transmembrane region" description="Helical" evidence="1">
    <location>
        <begin position="59"/>
        <end position="79"/>
    </location>
</feature>
<protein>
    <submittedName>
        <fullName evidence="5">Unannotated protein</fullName>
    </submittedName>
</protein>
<dbReference type="EMBL" id="CAFAAV010000048">
    <property type="protein sequence ID" value="CAB4812510.1"/>
    <property type="molecule type" value="Genomic_DNA"/>
</dbReference>
<evidence type="ECO:0000313" key="5">
    <source>
        <dbReference type="EMBL" id="CAB4812510.1"/>
    </source>
</evidence>
<dbReference type="InterPro" id="IPR012171">
    <property type="entry name" value="Fatty_acid_desaturase"/>
</dbReference>
<feature type="domain" description="Fatty acid desaturase" evidence="2">
    <location>
        <begin position="59"/>
        <end position="316"/>
    </location>
</feature>
<feature type="transmembrane region" description="Helical" evidence="1">
    <location>
        <begin position="227"/>
        <end position="248"/>
    </location>
</feature>
<dbReference type="EMBL" id="CAESGF010000009">
    <property type="protein sequence ID" value="CAB4363974.1"/>
    <property type="molecule type" value="Genomic_DNA"/>
</dbReference>
<sequence>MSIDAPAQPRIRTHSLNDVRAHIPESCYRRSPLRAAAALLQGALLYLVPLTALVFIHQWWALLLLWPLTGLGAAGLFVLGHDASHQALFDSRRANRLAARAAMVPALHAEAAWDLGHNRVHHGYTTRQGFDFVWHPLTVEEYRELGRLARLQHRLEWSCFGSGAYFLREVWWNKMWKFSAPGKRHDDIQRDKIWVGSVAGACIAGSIVLGALTGGLGTAIWMPFKLFIIPFLLFIHVIGWAVYVHHVAPEIRWWDRKEWTQFRGQMESTTILHINPVINFLWMHNIMVHVPHHVDQRLPFHQLPAAATAISEAYPGVVRNAKFRSRDYLRTTKTCKLYDFTAGTWLPYSAALSPTVAPAVAPTPAD</sequence>
<evidence type="ECO:0000256" key="1">
    <source>
        <dbReference type="SAM" id="Phobius"/>
    </source>
</evidence>
<keyword evidence="1" id="KW-0472">Membrane</keyword>
<dbReference type="EMBL" id="CAFBMT010000009">
    <property type="protein sequence ID" value="CAB4936557.1"/>
    <property type="molecule type" value="Genomic_DNA"/>
</dbReference>
<dbReference type="EMBL" id="CAFBIY010000057">
    <property type="protein sequence ID" value="CAB4850547.1"/>
    <property type="molecule type" value="Genomic_DNA"/>
</dbReference>
<dbReference type="GO" id="GO:0006629">
    <property type="term" value="P:lipid metabolic process"/>
    <property type="evidence" value="ECO:0007669"/>
    <property type="project" value="InterPro"/>
</dbReference>
<dbReference type="InterPro" id="IPR005804">
    <property type="entry name" value="FA_desaturase_dom"/>
</dbReference>
<accession>A0A6J6YSP5</accession>
<reference evidence="5" key="1">
    <citation type="submission" date="2020-05" db="EMBL/GenBank/DDBJ databases">
        <authorList>
            <person name="Chiriac C."/>
            <person name="Salcher M."/>
            <person name="Ghai R."/>
            <person name="Kavagutti S V."/>
        </authorList>
    </citation>
    <scope>NUCLEOTIDE SEQUENCE</scope>
</reference>
<evidence type="ECO:0000313" key="3">
    <source>
        <dbReference type="EMBL" id="CAB4363974.1"/>
    </source>
</evidence>
<name>A0A6J6YSP5_9ZZZZ</name>
<feature type="transmembrane region" description="Helical" evidence="1">
    <location>
        <begin position="193"/>
        <end position="221"/>
    </location>
</feature>